<evidence type="ECO:0000256" key="6">
    <source>
        <dbReference type="ARBA" id="ARBA00047561"/>
    </source>
</evidence>
<dbReference type="PANTHER" id="PTHR35330">
    <property type="entry name" value="SIROHEME BIOSYNTHESIS PROTEIN MET8"/>
    <property type="match status" value="1"/>
</dbReference>
<dbReference type="Gene3D" id="3.40.50.720">
    <property type="entry name" value="NAD(P)-binding Rossmann-like Domain"/>
    <property type="match status" value="1"/>
</dbReference>
<dbReference type="NCBIfam" id="TIGR01470">
    <property type="entry name" value="cysG_Nterm"/>
    <property type="match status" value="1"/>
</dbReference>
<keyword evidence="5" id="KW-0627">Porphyrin biosynthesis</keyword>
<dbReference type="InterPro" id="IPR028161">
    <property type="entry name" value="Met8-like"/>
</dbReference>
<dbReference type="Proteomes" id="UP000051442">
    <property type="component" value="Unassembled WGS sequence"/>
</dbReference>
<dbReference type="EMBL" id="AYZM01000178">
    <property type="protein sequence ID" value="KRN15568.1"/>
    <property type="molecule type" value="Genomic_DNA"/>
</dbReference>
<evidence type="ECO:0000256" key="1">
    <source>
        <dbReference type="ARBA" id="ARBA00005010"/>
    </source>
</evidence>
<evidence type="ECO:0000313" key="7">
    <source>
        <dbReference type="EMBL" id="KRN15568.1"/>
    </source>
</evidence>
<keyword evidence="4" id="KW-0520">NAD</keyword>
<sequence>MRNVKHPYPINIDLSRKAVAVVGGGAVATRKIRALLDAAANVTVISPVLAPEIDTSQVTWRQKRYETGDIQAMDMIIACTDDAAVNAQITQDATHFQLVNNASDKTQSDFFNVAKLEDETLLLTVSTKGKSPATAKRIKQTLRRWLDDQHWFKGEDQ</sequence>
<evidence type="ECO:0000256" key="4">
    <source>
        <dbReference type="ARBA" id="ARBA00023027"/>
    </source>
</evidence>
<dbReference type="Pfam" id="PF13241">
    <property type="entry name" value="NAD_binding_7"/>
    <property type="match status" value="1"/>
</dbReference>
<organism evidence="7 8">
    <name type="scientific">Secundilactobacillus similis DSM 23365 = JCM 2765</name>
    <dbReference type="NCBI Taxonomy" id="1423804"/>
    <lineage>
        <taxon>Bacteria</taxon>
        <taxon>Bacillati</taxon>
        <taxon>Bacillota</taxon>
        <taxon>Bacilli</taxon>
        <taxon>Lactobacillales</taxon>
        <taxon>Lactobacillaceae</taxon>
        <taxon>Secundilactobacillus</taxon>
    </lineage>
</organism>
<name>A0A0R2EGN5_9LACO</name>
<dbReference type="GO" id="GO:0043115">
    <property type="term" value="F:precorrin-2 dehydrogenase activity"/>
    <property type="evidence" value="ECO:0007669"/>
    <property type="project" value="UniProtKB-EC"/>
</dbReference>
<dbReference type="RefSeq" id="WP_054734562.1">
    <property type="nucleotide sequence ID" value="NZ_AYZM01000178.1"/>
</dbReference>
<protein>
    <recommendedName>
        <fullName evidence="2">precorrin-2 dehydrogenase</fullName>
        <ecNumber evidence="2">1.3.1.76</ecNumber>
    </recommendedName>
</protein>
<keyword evidence="3" id="KW-0560">Oxidoreductase</keyword>
<comment type="pathway">
    <text evidence="1">Porphyrin-containing compound metabolism; siroheme biosynthesis; sirohydrochlorin from precorrin-2: step 1/1.</text>
</comment>
<dbReference type="AlphaFoldDB" id="A0A0R2EGN5"/>
<dbReference type="STRING" id="1423804.FD14_GL002912"/>
<keyword evidence="8" id="KW-1185">Reference proteome</keyword>
<evidence type="ECO:0000256" key="3">
    <source>
        <dbReference type="ARBA" id="ARBA00023002"/>
    </source>
</evidence>
<dbReference type="Gene3D" id="3.30.160.110">
    <property type="entry name" value="Siroheme synthase, domain 2"/>
    <property type="match status" value="1"/>
</dbReference>
<reference evidence="7 8" key="1">
    <citation type="journal article" date="2015" name="Genome Announc.">
        <title>Expanding the biotechnology potential of lactobacilli through comparative genomics of 213 strains and associated genera.</title>
        <authorList>
            <person name="Sun Z."/>
            <person name="Harris H.M."/>
            <person name="McCann A."/>
            <person name="Guo C."/>
            <person name="Argimon S."/>
            <person name="Zhang W."/>
            <person name="Yang X."/>
            <person name="Jeffery I.B."/>
            <person name="Cooney J.C."/>
            <person name="Kagawa T.F."/>
            <person name="Liu W."/>
            <person name="Song Y."/>
            <person name="Salvetti E."/>
            <person name="Wrobel A."/>
            <person name="Rasinkangas P."/>
            <person name="Parkhill J."/>
            <person name="Rea M.C."/>
            <person name="O'Sullivan O."/>
            <person name="Ritari J."/>
            <person name="Douillard F.P."/>
            <person name="Paul Ross R."/>
            <person name="Yang R."/>
            <person name="Briner A.E."/>
            <person name="Felis G.E."/>
            <person name="de Vos W.M."/>
            <person name="Barrangou R."/>
            <person name="Klaenhammer T.R."/>
            <person name="Caufield P.W."/>
            <person name="Cui Y."/>
            <person name="Zhang H."/>
            <person name="O'Toole P.W."/>
        </authorList>
    </citation>
    <scope>NUCLEOTIDE SEQUENCE [LARGE SCALE GENOMIC DNA]</scope>
    <source>
        <strain evidence="7 8">DSM 23365</strain>
    </source>
</reference>
<proteinExistence type="predicted"/>
<dbReference type="GO" id="GO:0019354">
    <property type="term" value="P:siroheme biosynthetic process"/>
    <property type="evidence" value="ECO:0007669"/>
    <property type="project" value="UniProtKB-UniPathway"/>
</dbReference>
<dbReference type="PANTHER" id="PTHR35330:SF1">
    <property type="entry name" value="SIROHEME BIOSYNTHESIS PROTEIN MET8"/>
    <property type="match status" value="1"/>
</dbReference>
<dbReference type="OrthoDB" id="9773765at2"/>
<evidence type="ECO:0000313" key="8">
    <source>
        <dbReference type="Proteomes" id="UP000051442"/>
    </source>
</evidence>
<dbReference type="EC" id="1.3.1.76" evidence="2"/>
<dbReference type="SUPFAM" id="SSF51735">
    <property type="entry name" value="NAD(P)-binding Rossmann-fold domains"/>
    <property type="match status" value="1"/>
</dbReference>
<dbReference type="InterPro" id="IPR006367">
    <property type="entry name" value="Sirohaem_synthase_N"/>
</dbReference>
<evidence type="ECO:0000256" key="5">
    <source>
        <dbReference type="ARBA" id="ARBA00023244"/>
    </source>
</evidence>
<dbReference type="SUPFAM" id="SSF75615">
    <property type="entry name" value="Siroheme synthase middle domains-like"/>
    <property type="match status" value="1"/>
</dbReference>
<dbReference type="PATRIC" id="fig|1423804.4.peg.3134"/>
<evidence type="ECO:0000256" key="2">
    <source>
        <dbReference type="ARBA" id="ARBA00012400"/>
    </source>
</evidence>
<comment type="caution">
    <text evidence="7">The sequence shown here is derived from an EMBL/GenBank/DDBJ whole genome shotgun (WGS) entry which is preliminary data.</text>
</comment>
<dbReference type="UniPathway" id="UPA00262">
    <property type="reaction ID" value="UER00222"/>
</dbReference>
<comment type="catalytic activity">
    <reaction evidence="6">
        <text>precorrin-2 + NAD(+) = sirohydrochlorin + NADH + 2 H(+)</text>
        <dbReference type="Rhea" id="RHEA:15613"/>
        <dbReference type="ChEBI" id="CHEBI:15378"/>
        <dbReference type="ChEBI" id="CHEBI:57540"/>
        <dbReference type="ChEBI" id="CHEBI:57945"/>
        <dbReference type="ChEBI" id="CHEBI:58351"/>
        <dbReference type="ChEBI" id="CHEBI:58827"/>
        <dbReference type="EC" id="1.3.1.76"/>
    </reaction>
</comment>
<dbReference type="InterPro" id="IPR036291">
    <property type="entry name" value="NAD(P)-bd_dom_sf"/>
</dbReference>
<dbReference type="GO" id="GO:0004325">
    <property type="term" value="F:ferrochelatase activity"/>
    <property type="evidence" value="ECO:0007669"/>
    <property type="project" value="InterPro"/>
</dbReference>
<gene>
    <name evidence="7" type="ORF">FD14_GL002912</name>
</gene>
<accession>A0A0R2EGN5</accession>